<feature type="region of interest" description="Disordered" evidence="1">
    <location>
        <begin position="323"/>
        <end position="350"/>
    </location>
</feature>
<gene>
    <name evidence="2" type="ORF">A0O28_0109850</name>
</gene>
<dbReference type="Proteomes" id="UP000191004">
    <property type="component" value="Unassembled WGS sequence"/>
</dbReference>
<proteinExistence type="predicted"/>
<dbReference type="EMBL" id="LVVK01000026">
    <property type="protein sequence ID" value="OPB36209.1"/>
    <property type="molecule type" value="Genomic_DNA"/>
</dbReference>
<evidence type="ECO:0000313" key="2">
    <source>
        <dbReference type="EMBL" id="OPB36209.1"/>
    </source>
</evidence>
<sequence>MANPTKQRLGLSAQVMSDTGITYIYGYRSVFIRPMDVNQRDYVHAAAVKRPGAVEVDIDLTAAASAKVPGKPFTINIYAEELCFVTGTSYSLPGASLTLHCRRLVILPSLDTASTSTPISFNLDGLDGTEVASTRTTPPTAKGATAPGLYSHEPDTGFVGKLWQEATGDTVVTQIRYDEAKGPPTGPETGVAGKNGDPGARGNDAGSFQIYVEELENSTITAEGVTNKVLFAISLNGGKGATGQDGQDGGNGGPGIDWTVSETCIIMLEDFKDPNILLGFIGGLGGAAGLGGPGGRGGAGGTVTIFGPESVAQNLHAIFTVEQKTGSNGRNGSHGRPGKQGPRSQSRLYKPKYRSGDGQWSFMSSILQPNTPYRKVLDFITACIHGTGLTEVITPDPVGFDYERLWELYPEGQRQERASTPNPPKPIPTPIKEIQEFYVVEQTFLLRVLQRLEFQRFVTSCQPYDAPSDDPNADQQARAVFSDSLSWLETMLCETFPQPADRKSEDRLGCARGTFAILVKQGQESIDVFENFLNTVPLGIISQKDIENALEAFNTVEKIYLETTGQLKAVVKDQNALVDKIQSVGKVLRDVQQDYQDELKKLSDIPAKITEAIAKEEEKKKALRDEANALKKEIQGVVGCEVDHIVEALSTVFMFVEPHNKRARMGGYMSVSQATSQSIHESLHTIATSGGGRVEKQYLLDKVDIYTGTSTEALKDTLRNALDRNEAAKLQQQDYLAQLQVDEERFNSMCDQYLGKMKGVVGMRAKFKAFIRAVQAKHTLIAEYNRVFTRLAEIELQTQKEKAIQASLQSQVGVVSDTSLQAVAAFMTVAYHQIGKSTMKLVYSMMRAYNCASFQYSGVIGLLKPLHCFSDVTAQLLDVAVKTRLNQDFGALFQNWAKRPAVEEEIPIEITKINGTYLEVFQKTKRLNFDLTWTEAVKAGFDESWWDVRLESCEVYLHGAMAKGNIVRVKISNTGAFRFYDKEGQLHIFEIDTSIRPFAYKYSDDMKTMERTTEPVQGETFSLSFEANHPAVYLQSPLTGWTVEVGDNVNLSGLTKVELRMKVLYRTK</sequence>
<dbReference type="AlphaFoldDB" id="A0A1T3C597"/>
<comment type="caution">
    <text evidence="2">The sequence shown here is derived from an EMBL/GenBank/DDBJ whole genome shotgun (WGS) entry which is preliminary data.</text>
</comment>
<accession>A0A1T3C597</accession>
<evidence type="ECO:0000313" key="3">
    <source>
        <dbReference type="Proteomes" id="UP000191004"/>
    </source>
</evidence>
<protein>
    <submittedName>
        <fullName evidence="2">Uncharacterized protein</fullName>
    </submittedName>
</protein>
<reference evidence="2 3" key="1">
    <citation type="submission" date="2016-04" db="EMBL/GenBank/DDBJ databases">
        <title>Multiple horizontal gene transfer events from other fungi enriched the ability of the initially mycotrophic fungus Trichoderma (Ascomycota) to feed on dead plant biomass.</title>
        <authorList>
            <person name="Atanasova L."/>
            <person name="Chenthamara K."/>
            <person name="Zhang J."/>
            <person name="Grujic M."/>
            <person name="Henrissat B."/>
            <person name="Kuo A."/>
            <person name="Aertz A."/>
            <person name="Salamov A."/>
            <person name="Lipzen A."/>
            <person name="Labutti K."/>
            <person name="Barry K."/>
            <person name="Miao Y."/>
            <person name="Rahimi M.J."/>
            <person name="Shen Q."/>
            <person name="Grigoriev I.V."/>
            <person name="Kubicek C.P."/>
            <person name="Druzhinina I.S."/>
        </authorList>
    </citation>
    <scope>NUCLEOTIDE SEQUENCE [LARGE SCALE GENOMIC DNA]</scope>
    <source>
        <strain evidence="2 3">NJAU 4742</strain>
    </source>
</reference>
<evidence type="ECO:0000256" key="1">
    <source>
        <dbReference type="SAM" id="MobiDB-lite"/>
    </source>
</evidence>
<name>A0A1T3C597_9HYPO</name>
<feature type="region of interest" description="Disordered" evidence="1">
    <location>
        <begin position="178"/>
        <end position="200"/>
    </location>
</feature>
<organism evidence="2 3">
    <name type="scientific">Trichoderma guizhouense</name>
    <dbReference type="NCBI Taxonomy" id="1491466"/>
    <lineage>
        <taxon>Eukaryota</taxon>
        <taxon>Fungi</taxon>
        <taxon>Dikarya</taxon>
        <taxon>Ascomycota</taxon>
        <taxon>Pezizomycotina</taxon>
        <taxon>Sordariomycetes</taxon>
        <taxon>Hypocreomycetidae</taxon>
        <taxon>Hypocreales</taxon>
        <taxon>Hypocreaceae</taxon>
        <taxon>Trichoderma</taxon>
    </lineage>
</organism>
<keyword evidence="3" id="KW-1185">Reference proteome</keyword>